<dbReference type="HOGENOM" id="CLU_1961696_0_0_1"/>
<gene>
    <name evidence="1" type="ORF">CGI_10005066</name>
</gene>
<dbReference type="AlphaFoldDB" id="K1QF34"/>
<organism evidence="1">
    <name type="scientific">Magallana gigas</name>
    <name type="common">Pacific oyster</name>
    <name type="synonym">Crassostrea gigas</name>
    <dbReference type="NCBI Taxonomy" id="29159"/>
    <lineage>
        <taxon>Eukaryota</taxon>
        <taxon>Metazoa</taxon>
        <taxon>Spiralia</taxon>
        <taxon>Lophotrochozoa</taxon>
        <taxon>Mollusca</taxon>
        <taxon>Bivalvia</taxon>
        <taxon>Autobranchia</taxon>
        <taxon>Pteriomorphia</taxon>
        <taxon>Ostreida</taxon>
        <taxon>Ostreoidea</taxon>
        <taxon>Ostreidae</taxon>
        <taxon>Magallana</taxon>
    </lineage>
</organism>
<dbReference type="InParanoid" id="K1QF34"/>
<evidence type="ECO:0000313" key="1">
    <source>
        <dbReference type="EMBL" id="EKC27470.1"/>
    </source>
</evidence>
<accession>K1QF34</accession>
<name>K1QF34_MAGGI</name>
<reference evidence="1" key="1">
    <citation type="journal article" date="2012" name="Nature">
        <title>The oyster genome reveals stress adaptation and complexity of shell formation.</title>
        <authorList>
            <person name="Zhang G."/>
            <person name="Fang X."/>
            <person name="Guo X."/>
            <person name="Li L."/>
            <person name="Luo R."/>
            <person name="Xu F."/>
            <person name="Yang P."/>
            <person name="Zhang L."/>
            <person name="Wang X."/>
            <person name="Qi H."/>
            <person name="Xiong Z."/>
            <person name="Que H."/>
            <person name="Xie Y."/>
            <person name="Holland P.W."/>
            <person name="Paps J."/>
            <person name="Zhu Y."/>
            <person name="Wu F."/>
            <person name="Chen Y."/>
            <person name="Wang J."/>
            <person name="Peng C."/>
            <person name="Meng J."/>
            <person name="Yang L."/>
            <person name="Liu J."/>
            <person name="Wen B."/>
            <person name="Zhang N."/>
            <person name="Huang Z."/>
            <person name="Zhu Q."/>
            <person name="Feng Y."/>
            <person name="Mount A."/>
            <person name="Hedgecock D."/>
            <person name="Xu Z."/>
            <person name="Liu Y."/>
            <person name="Domazet-Loso T."/>
            <person name="Du Y."/>
            <person name="Sun X."/>
            <person name="Zhang S."/>
            <person name="Liu B."/>
            <person name="Cheng P."/>
            <person name="Jiang X."/>
            <person name="Li J."/>
            <person name="Fan D."/>
            <person name="Wang W."/>
            <person name="Fu W."/>
            <person name="Wang T."/>
            <person name="Wang B."/>
            <person name="Zhang J."/>
            <person name="Peng Z."/>
            <person name="Li Y."/>
            <person name="Li N."/>
            <person name="Wang J."/>
            <person name="Chen M."/>
            <person name="He Y."/>
            <person name="Tan F."/>
            <person name="Song X."/>
            <person name="Zheng Q."/>
            <person name="Huang R."/>
            <person name="Yang H."/>
            <person name="Du X."/>
            <person name="Chen L."/>
            <person name="Yang M."/>
            <person name="Gaffney P.M."/>
            <person name="Wang S."/>
            <person name="Luo L."/>
            <person name="She Z."/>
            <person name="Ming Y."/>
            <person name="Huang W."/>
            <person name="Zhang S."/>
            <person name="Huang B."/>
            <person name="Zhang Y."/>
            <person name="Qu T."/>
            <person name="Ni P."/>
            <person name="Miao G."/>
            <person name="Wang J."/>
            <person name="Wang Q."/>
            <person name="Steinberg C.E."/>
            <person name="Wang H."/>
            <person name="Li N."/>
            <person name="Qian L."/>
            <person name="Zhang G."/>
            <person name="Li Y."/>
            <person name="Yang H."/>
            <person name="Liu X."/>
            <person name="Wang J."/>
            <person name="Yin Y."/>
            <person name="Wang J."/>
        </authorList>
    </citation>
    <scope>NUCLEOTIDE SEQUENCE [LARGE SCALE GENOMIC DNA]</scope>
    <source>
        <strain evidence="1">05x7-T-G4-1.051#20</strain>
    </source>
</reference>
<proteinExistence type="predicted"/>
<protein>
    <submittedName>
        <fullName evidence="1">Uncharacterized protein</fullName>
    </submittedName>
</protein>
<sequence>MLVSVGVHVIEPSEYKGSLAYRNTLWCAFMTGKADLKKNSQKLTTGYKQGEVWHIIITNLKSDEDEMEFKHLVILNKWEDEITRTISEITQTIAELQKLLNSIDVCLVSEYKSMNAELRRLPPKLKLK</sequence>
<dbReference type="EMBL" id="JH818233">
    <property type="protein sequence ID" value="EKC27470.1"/>
    <property type="molecule type" value="Genomic_DNA"/>
</dbReference>